<feature type="transmembrane region" description="Helical" evidence="1">
    <location>
        <begin position="157"/>
        <end position="173"/>
    </location>
</feature>
<feature type="domain" description="Glycosyltransferase RgtA/B/C/D-like" evidence="2">
    <location>
        <begin position="78"/>
        <end position="218"/>
    </location>
</feature>
<accession>A0ABU5MWQ9</accession>
<feature type="transmembrane region" description="Helical" evidence="1">
    <location>
        <begin position="179"/>
        <end position="199"/>
    </location>
</feature>
<keyword evidence="1" id="KW-0812">Transmembrane</keyword>
<name>A0ABU5MWQ9_9BACT</name>
<keyword evidence="1" id="KW-0472">Membrane</keyword>
<feature type="transmembrane region" description="Helical" evidence="1">
    <location>
        <begin position="131"/>
        <end position="150"/>
    </location>
</feature>
<feature type="transmembrane region" description="Helical" evidence="1">
    <location>
        <begin position="206"/>
        <end position="225"/>
    </location>
</feature>
<keyword evidence="1" id="KW-1133">Transmembrane helix</keyword>
<reference evidence="3 4" key="1">
    <citation type="journal article" date="2024" name="Appl. Environ. Microbiol.">
        <title>Pontiella agarivorans sp. nov., a novel marine anaerobic bacterium capable of degrading macroalgal polysaccharides and fixing nitrogen.</title>
        <authorList>
            <person name="Liu N."/>
            <person name="Kivenson V."/>
            <person name="Peng X."/>
            <person name="Cui Z."/>
            <person name="Lankiewicz T.S."/>
            <person name="Gosselin K.M."/>
            <person name="English C.J."/>
            <person name="Blair E.M."/>
            <person name="O'Malley M.A."/>
            <person name="Valentine D.L."/>
        </authorList>
    </citation>
    <scope>NUCLEOTIDE SEQUENCE [LARGE SCALE GENOMIC DNA]</scope>
    <source>
        <strain evidence="3 4">NLcol2</strain>
    </source>
</reference>
<dbReference type="Proteomes" id="UP001290861">
    <property type="component" value="Unassembled WGS sequence"/>
</dbReference>
<protein>
    <submittedName>
        <fullName evidence="3">TIGR03663 family protein</fullName>
    </submittedName>
</protein>
<dbReference type="PANTHER" id="PTHR41710">
    <property type="entry name" value="GLYCOSYL TRANSFERASE, FAMILY 39"/>
    <property type="match status" value="1"/>
</dbReference>
<sequence>MNKVFPIAMLLLVLAGLTLRIPHLSDRPLHHDEANQAYRFGILLEEGTYEYDADDHHGPSLYYLTLPVSWITGVETFADSTETTYRAVPVFFGILLILAIPLLRNGLGATAVCAAALFTAVSPGMAYYSRFYIQEILLVFFTFMAIAAGWRSIRIGSRFWAVVAGLSLGLMFATKETAIISYAAIFGAAVLCALLAHITHFPLKNIALGLIAAVFIAFLLFSSFFTNMEGPVDAVLAFKGYFARGTGVDTEHVHPWNFYLRMLTNYRFDGGPRWSEGLFFGLGLLGCISILRKKLPKEIDLGLARFIMFYTLLLTLAYSVISYKTPWCILSFLHGWILLAGIAVASILNCCADKITIPSAVRFVKTTILLLLAWPVYKTYRLAESTVFRYAADYRNPYVYAHTAPDFKNLVNRIGEIAKVSADGENIYVQVIASPDSTWPLPFYLRRFPNVGYWTDATEVPGGIQPALVIAGPDFESNPETFLTEFYSLRQDTLLSLHINRALWDAFLETRN</sequence>
<dbReference type="RefSeq" id="WP_322608395.1">
    <property type="nucleotide sequence ID" value="NZ_JARVCO010000010.1"/>
</dbReference>
<comment type="caution">
    <text evidence="3">The sequence shown here is derived from an EMBL/GenBank/DDBJ whole genome shotgun (WGS) entry which is preliminary data.</text>
</comment>
<keyword evidence="4" id="KW-1185">Reference proteome</keyword>
<evidence type="ECO:0000256" key="1">
    <source>
        <dbReference type="SAM" id="Phobius"/>
    </source>
</evidence>
<gene>
    <name evidence="3" type="ORF">P9H32_08145</name>
</gene>
<dbReference type="PANTHER" id="PTHR41710:SF2">
    <property type="entry name" value="GLYCOSYL TRANSFERASE FAMILY 39_83 DOMAIN-CONTAINING PROTEIN"/>
    <property type="match status" value="1"/>
</dbReference>
<evidence type="ECO:0000313" key="4">
    <source>
        <dbReference type="Proteomes" id="UP001290861"/>
    </source>
</evidence>
<feature type="transmembrane region" description="Helical" evidence="1">
    <location>
        <begin position="329"/>
        <end position="348"/>
    </location>
</feature>
<organism evidence="3 4">
    <name type="scientific">Pontiella agarivorans</name>
    <dbReference type="NCBI Taxonomy" id="3038953"/>
    <lineage>
        <taxon>Bacteria</taxon>
        <taxon>Pseudomonadati</taxon>
        <taxon>Kiritimatiellota</taxon>
        <taxon>Kiritimatiellia</taxon>
        <taxon>Kiritimatiellales</taxon>
        <taxon>Pontiellaceae</taxon>
        <taxon>Pontiella</taxon>
    </lineage>
</organism>
<evidence type="ECO:0000313" key="3">
    <source>
        <dbReference type="EMBL" id="MDZ8118597.1"/>
    </source>
</evidence>
<feature type="transmembrane region" description="Helical" evidence="1">
    <location>
        <begin position="303"/>
        <end position="323"/>
    </location>
</feature>
<dbReference type="EMBL" id="JARVCO010000010">
    <property type="protein sequence ID" value="MDZ8118597.1"/>
    <property type="molecule type" value="Genomic_DNA"/>
</dbReference>
<dbReference type="NCBIfam" id="TIGR03663">
    <property type="entry name" value="flippase activity-associated protein Agl23"/>
    <property type="match status" value="1"/>
</dbReference>
<dbReference type="InterPro" id="IPR019962">
    <property type="entry name" value="CHP03663"/>
</dbReference>
<feature type="transmembrane region" description="Helical" evidence="1">
    <location>
        <begin position="83"/>
        <end position="100"/>
    </location>
</feature>
<dbReference type="Pfam" id="PF13231">
    <property type="entry name" value="PMT_2"/>
    <property type="match status" value="1"/>
</dbReference>
<proteinExistence type="predicted"/>
<dbReference type="InterPro" id="IPR038731">
    <property type="entry name" value="RgtA/B/C-like"/>
</dbReference>
<evidence type="ECO:0000259" key="2">
    <source>
        <dbReference type="Pfam" id="PF13231"/>
    </source>
</evidence>